<sequence>MHSDHRRKGKERAPRLKASLGLSPSLSPCCVTWSKFLSLCESPIPPQDCCENTVRQAGKKAPSKVSSAPPGGVGWQFPALLGTRIATSSEVPEFGL</sequence>
<reference evidence="1" key="1">
    <citation type="submission" date="2001-12" db="EMBL/GenBank/DDBJ databases">
        <title>Novel human cDNA clones with function of affecting cancer cell growth.</title>
        <authorList>
            <person name="Qin W.X."/>
            <person name="Wan D.F."/>
            <person name="Zhou X.M."/>
            <person name="Zhang P.P."/>
            <person name="Jiang H.Q."/>
            <person name="Huang Y."/>
            <person name="Zhao X.T."/>
            <person name="Gu J.R."/>
        </authorList>
    </citation>
    <scope>NUCLEOTIDE SEQUENCE</scope>
</reference>
<gene>
    <name evidence="1" type="primary">FP15331</name>
</gene>
<protein>
    <submittedName>
        <fullName evidence="1">Uncharacterized protein FP15331</fullName>
    </submittedName>
</protein>
<organism evidence="1">
    <name type="scientific">Homo sapiens</name>
    <name type="common">Human</name>
    <dbReference type="NCBI Taxonomy" id="9606"/>
    <lineage>
        <taxon>Eukaryota</taxon>
        <taxon>Metazoa</taxon>
        <taxon>Chordata</taxon>
        <taxon>Craniata</taxon>
        <taxon>Vertebrata</taxon>
        <taxon>Euteleostomi</taxon>
        <taxon>Mammalia</taxon>
        <taxon>Eutheria</taxon>
        <taxon>Euarchontoglires</taxon>
        <taxon>Primates</taxon>
        <taxon>Haplorrhini</taxon>
        <taxon>Catarrhini</taxon>
        <taxon>Hominidae</taxon>
        <taxon>Homo</taxon>
    </lineage>
</organism>
<name>Q71M30_HUMAN</name>
<dbReference type="AlphaFoldDB" id="Q71M30"/>
<evidence type="ECO:0000313" key="1">
    <source>
        <dbReference type="EMBL" id="AAQ04811.1"/>
    </source>
</evidence>
<dbReference type="EMBL" id="AF461897">
    <property type="protein sequence ID" value="AAQ04811.1"/>
    <property type="molecule type" value="mRNA"/>
</dbReference>
<proteinExistence type="evidence at transcript level"/>
<accession>Q71M30</accession>